<keyword evidence="3" id="KW-1185">Reference proteome</keyword>
<gene>
    <name evidence="2" type="ORF">ACFPK1_21535</name>
</gene>
<organism evidence="2 3">
    <name type="scientific">Actinomycetospora rhizophila</name>
    <dbReference type="NCBI Taxonomy" id="1416876"/>
    <lineage>
        <taxon>Bacteria</taxon>
        <taxon>Bacillati</taxon>
        <taxon>Actinomycetota</taxon>
        <taxon>Actinomycetes</taxon>
        <taxon>Pseudonocardiales</taxon>
        <taxon>Pseudonocardiaceae</taxon>
        <taxon>Actinomycetospora</taxon>
    </lineage>
</organism>
<dbReference type="GO" id="GO:0016787">
    <property type="term" value="F:hydrolase activity"/>
    <property type="evidence" value="ECO:0007669"/>
    <property type="project" value="UniProtKB-KW"/>
</dbReference>
<feature type="domain" description="AB hydrolase-1" evidence="1">
    <location>
        <begin position="25"/>
        <end position="246"/>
    </location>
</feature>
<dbReference type="PANTHER" id="PTHR46438">
    <property type="entry name" value="ALPHA/BETA-HYDROLASES SUPERFAMILY PROTEIN"/>
    <property type="match status" value="1"/>
</dbReference>
<evidence type="ECO:0000313" key="2">
    <source>
        <dbReference type="EMBL" id="MFC5140832.1"/>
    </source>
</evidence>
<dbReference type="InterPro" id="IPR029058">
    <property type="entry name" value="AB_hydrolase_fold"/>
</dbReference>
<dbReference type="InterPro" id="IPR000073">
    <property type="entry name" value="AB_hydrolase_1"/>
</dbReference>
<reference evidence="3" key="1">
    <citation type="journal article" date="2019" name="Int. J. Syst. Evol. Microbiol.">
        <title>The Global Catalogue of Microorganisms (GCM) 10K type strain sequencing project: providing services to taxonomists for standard genome sequencing and annotation.</title>
        <authorList>
            <consortium name="The Broad Institute Genomics Platform"/>
            <consortium name="The Broad Institute Genome Sequencing Center for Infectious Disease"/>
            <person name="Wu L."/>
            <person name="Ma J."/>
        </authorList>
    </citation>
    <scope>NUCLEOTIDE SEQUENCE [LARGE SCALE GENOMIC DNA]</scope>
    <source>
        <strain evidence="3">XZYJ18</strain>
    </source>
</reference>
<dbReference type="Proteomes" id="UP001596175">
    <property type="component" value="Unassembled WGS sequence"/>
</dbReference>
<dbReference type="EMBL" id="JBHSKG010000012">
    <property type="protein sequence ID" value="MFC5140832.1"/>
    <property type="molecule type" value="Genomic_DNA"/>
</dbReference>
<protein>
    <submittedName>
        <fullName evidence="2">Alpha/beta fold hydrolase</fullName>
    </submittedName>
</protein>
<dbReference type="Gene3D" id="3.40.50.1820">
    <property type="entry name" value="alpha/beta hydrolase"/>
    <property type="match status" value="1"/>
</dbReference>
<dbReference type="PANTHER" id="PTHR46438:SF11">
    <property type="entry name" value="LIPASE-RELATED"/>
    <property type="match status" value="1"/>
</dbReference>
<keyword evidence="2" id="KW-0378">Hydrolase</keyword>
<dbReference type="Pfam" id="PF12697">
    <property type="entry name" value="Abhydrolase_6"/>
    <property type="match status" value="1"/>
</dbReference>
<proteinExistence type="predicted"/>
<evidence type="ECO:0000259" key="1">
    <source>
        <dbReference type="Pfam" id="PF12697"/>
    </source>
</evidence>
<name>A0ABV9ZIF4_9PSEU</name>
<dbReference type="RefSeq" id="WP_378022995.1">
    <property type="nucleotide sequence ID" value="NZ_JBHSKG010000012.1"/>
</dbReference>
<comment type="caution">
    <text evidence="2">The sequence shown here is derived from an EMBL/GenBank/DDBJ whole genome shotgun (WGS) entry which is preliminary data.</text>
</comment>
<accession>A0ABV9ZIF4</accession>
<dbReference type="SUPFAM" id="SSF53474">
    <property type="entry name" value="alpha/beta-Hydrolases"/>
    <property type="match status" value="1"/>
</dbReference>
<sequence>MGLERVTSRDGTPIAWWRSGEGPPLVLVHGTSADHSRWAPVLPAFEQHHTVCAVDRRGRGGSGDAEDYALEREFEDVAAVVDALGEPVVLLGQSHGGLCALEAALRTRNLRALVLYEPPVGGATARAEIIERLEALLAAGDRDEVVATMAREIAGVPPEVVEASRSLPVWRARVATAHTIPRELRAATAYRFDPERFGELAVPTLLLTGSESTPELRRATEAVDAALPDSRVVVMQGQGHVAMDTGTDLFTAEVLGFTASP</sequence>
<evidence type="ECO:0000313" key="3">
    <source>
        <dbReference type="Proteomes" id="UP001596175"/>
    </source>
</evidence>